<keyword evidence="3" id="KW-1185">Reference proteome</keyword>
<feature type="region of interest" description="Disordered" evidence="1">
    <location>
        <begin position="191"/>
        <end position="306"/>
    </location>
</feature>
<feature type="compositionally biased region" description="Basic residues" evidence="1">
    <location>
        <begin position="362"/>
        <end position="372"/>
    </location>
</feature>
<proteinExistence type="predicted"/>
<reference evidence="2 3" key="1">
    <citation type="submission" date="2024-02" db="EMBL/GenBank/DDBJ databases">
        <title>A draft genome for the cacao thread blight pathogen Marasmius crinis-equi.</title>
        <authorList>
            <person name="Cohen S.P."/>
            <person name="Baruah I.K."/>
            <person name="Amoako-Attah I."/>
            <person name="Bukari Y."/>
            <person name="Meinhardt L.W."/>
            <person name="Bailey B.A."/>
        </authorList>
    </citation>
    <scope>NUCLEOTIDE SEQUENCE [LARGE SCALE GENOMIC DNA]</scope>
    <source>
        <strain evidence="2 3">GH-76</strain>
    </source>
</reference>
<dbReference type="Proteomes" id="UP001465976">
    <property type="component" value="Unassembled WGS sequence"/>
</dbReference>
<feature type="compositionally biased region" description="Basic and acidic residues" evidence="1">
    <location>
        <begin position="225"/>
        <end position="246"/>
    </location>
</feature>
<feature type="compositionally biased region" description="Acidic residues" evidence="1">
    <location>
        <begin position="191"/>
        <end position="203"/>
    </location>
</feature>
<accession>A0ABR3FMN3</accession>
<dbReference type="EMBL" id="JBAHYK010000209">
    <property type="protein sequence ID" value="KAL0576666.1"/>
    <property type="molecule type" value="Genomic_DNA"/>
</dbReference>
<feature type="compositionally biased region" description="Low complexity" evidence="1">
    <location>
        <begin position="1"/>
        <end position="17"/>
    </location>
</feature>
<feature type="compositionally biased region" description="Acidic residues" evidence="1">
    <location>
        <begin position="412"/>
        <end position="426"/>
    </location>
</feature>
<evidence type="ECO:0000256" key="1">
    <source>
        <dbReference type="SAM" id="MobiDB-lite"/>
    </source>
</evidence>
<evidence type="ECO:0000313" key="2">
    <source>
        <dbReference type="EMBL" id="KAL0576666.1"/>
    </source>
</evidence>
<feature type="compositionally biased region" description="Pro residues" evidence="1">
    <location>
        <begin position="270"/>
        <end position="283"/>
    </location>
</feature>
<organism evidence="2 3">
    <name type="scientific">Marasmius crinis-equi</name>
    <dbReference type="NCBI Taxonomy" id="585013"/>
    <lineage>
        <taxon>Eukaryota</taxon>
        <taxon>Fungi</taxon>
        <taxon>Dikarya</taxon>
        <taxon>Basidiomycota</taxon>
        <taxon>Agaricomycotina</taxon>
        <taxon>Agaricomycetes</taxon>
        <taxon>Agaricomycetidae</taxon>
        <taxon>Agaricales</taxon>
        <taxon>Marasmiineae</taxon>
        <taxon>Marasmiaceae</taxon>
        <taxon>Marasmius</taxon>
    </lineage>
</organism>
<protein>
    <submittedName>
        <fullName evidence="2">Uncharacterized protein</fullName>
    </submittedName>
</protein>
<feature type="region of interest" description="Disordered" evidence="1">
    <location>
        <begin position="503"/>
        <end position="524"/>
    </location>
</feature>
<feature type="compositionally biased region" description="Low complexity" evidence="1">
    <location>
        <begin position="251"/>
        <end position="269"/>
    </location>
</feature>
<feature type="region of interest" description="Disordered" evidence="1">
    <location>
        <begin position="400"/>
        <end position="440"/>
    </location>
</feature>
<gene>
    <name evidence="2" type="ORF">V5O48_005326</name>
</gene>
<name>A0ABR3FMN3_9AGAR</name>
<feature type="region of interest" description="Disordered" evidence="1">
    <location>
        <begin position="1"/>
        <end position="22"/>
    </location>
</feature>
<feature type="compositionally biased region" description="Polar residues" evidence="1">
    <location>
        <begin position="286"/>
        <end position="303"/>
    </location>
</feature>
<evidence type="ECO:0000313" key="3">
    <source>
        <dbReference type="Proteomes" id="UP001465976"/>
    </source>
</evidence>
<comment type="caution">
    <text evidence="2">The sequence shown here is derived from an EMBL/GenBank/DDBJ whole genome shotgun (WGS) entry which is preliminary data.</text>
</comment>
<feature type="region of interest" description="Disordered" evidence="1">
    <location>
        <begin position="343"/>
        <end position="377"/>
    </location>
</feature>
<feature type="compositionally biased region" description="Basic and acidic residues" evidence="1">
    <location>
        <begin position="427"/>
        <end position="440"/>
    </location>
</feature>
<sequence>MSYLSTPASSSSTRVLSGTMPGLLDPTQSQRLLRHPHSKLAFAFYDPRTTSTLPQPDPLQDLCKDRRVVLESLGNAVTWRLVPRALVDEGVTDEGLFPRVVNICGQLYECSQDQWDIHKLDNKYQCRVRLPPALSEITLATPPIQRTTEEASYLNGKRAKLAKDNGVMPRLVPRKKHNHDPPLNFQLSLSEDEQDESEVEEMIVDQHPVRSRSAAPSDRTKKKREQISRNRQIRRERVARRAEKLTQQDASVPSTSTSGSAPSDTSSIPPNSPIPPNVNPIPPSMDSASSNGDAHQDDASSPDSLVKRKVTSLFNPYKDLDYTNATEEDERNIIYYETTNKANSKRARTVSPTTAKRELGAKRHRREKVRQKKREEGIRSRRKRWYDEFMAQVYAEVPELREANNATSSNEAEVDGEDDEDTDSEDERQPESRDSAEADEDAIREAAIAESRRKLAELEKDRHLWEEEARKRALRERVEQEAEKLRREQLRFAEARQAEIERQRKAEEEEARKRQEMDPRMRQERVRMQREKYRYQPRAFQGWTSQRAIERYNQLCETFDSTKFSEDEPLVWEAVPWPLLTTPSFVRIGDIEFDAVEKFFTAAQMNMTAQQYRTFVVRSQHRFHPDRWSGRRLLRAVVDDDERQQIEAAADKVSKALTPIWEKATRRNQ</sequence>